<sequence length="141" mass="16190">MPQNFEQLFSNLSQPEPRPRLFERVWNRLQKEKQLLIVKRKLFLISILSVITGVGLAPVSKSVYINFAESGFFKFFSLIFSDFNAVMASWKNYLISLLETLPVMNLILLLAVFLIFLEALKFLAKNIKIISQTKFSGSPSL</sequence>
<comment type="caution">
    <text evidence="2">The sequence shown here is derived from an EMBL/GenBank/DDBJ whole genome shotgun (WGS) entry which is preliminary data.</text>
</comment>
<organism evidence="2 3">
    <name type="scientific">Candidatus Kuenenbacteria bacterium CG10_big_fil_rev_8_21_14_0_10_36_11</name>
    <dbReference type="NCBI Taxonomy" id="1974618"/>
    <lineage>
        <taxon>Bacteria</taxon>
        <taxon>Candidatus Kueneniibacteriota</taxon>
    </lineage>
</organism>
<keyword evidence="1" id="KW-0472">Membrane</keyword>
<feature type="transmembrane region" description="Helical" evidence="1">
    <location>
        <begin position="42"/>
        <end position="59"/>
    </location>
</feature>
<proteinExistence type="predicted"/>
<feature type="transmembrane region" description="Helical" evidence="1">
    <location>
        <begin position="102"/>
        <end position="124"/>
    </location>
</feature>
<evidence type="ECO:0000313" key="3">
    <source>
        <dbReference type="Proteomes" id="UP000231464"/>
    </source>
</evidence>
<dbReference type="Proteomes" id="UP000231464">
    <property type="component" value="Unassembled WGS sequence"/>
</dbReference>
<protein>
    <submittedName>
        <fullName evidence="2">Uncharacterized protein</fullName>
    </submittedName>
</protein>
<accession>A0A2M6WBG3</accession>
<gene>
    <name evidence="2" type="ORF">COU23_00350</name>
</gene>
<dbReference type="AlphaFoldDB" id="A0A2M6WBG3"/>
<evidence type="ECO:0000256" key="1">
    <source>
        <dbReference type="SAM" id="Phobius"/>
    </source>
</evidence>
<reference evidence="3" key="1">
    <citation type="submission" date="2017-09" db="EMBL/GenBank/DDBJ databases">
        <title>Depth-based differentiation of microbial function through sediment-hosted aquifers and enrichment of novel symbionts in the deep terrestrial subsurface.</title>
        <authorList>
            <person name="Probst A.J."/>
            <person name="Ladd B."/>
            <person name="Jarett J.K."/>
            <person name="Geller-Mcgrath D.E."/>
            <person name="Sieber C.M.K."/>
            <person name="Emerson J.B."/>
            <person name="Anantharaman K."/>
            <person name="Thomas B.C."/>
            <person name="Malmstrom R."/>
            <person name="Stieglmeier M."/>
            <person name="Klingl A."/>
            <person name="Woyke T."/>
            <person name="Ryan C.M."/>
            <person name="Banfield J.F."/>
        </authorList>
    </citation>
    <scope>NUCLEOTIDE SEQUENCE [LARGE SCALE GENOMIC DNA]</scope>
</reference>
<keyword evidence="1" id="KW-0812">Transmembrane</keyword>
<dbReference type="EMBL" id="PFBP01000004">
    <property type="protein sequence ID" value="PIT90111.1"/>
    <property type="molecule type" value="Genomic_DNA"/>
</dbReference>
<name>A0A2M6WBG3_9BACT</name>
<keyword evidence="1" id="KW-1133">Transmembrane helix</keyword>
<evidence type="ECO:0000313" key="2">
    <source>
        <dbReference type="EMBL" id="PIT90111.1"/>
    </source>
</evidence>